<keyword evidence="2" id="KW-1185">Reference proteome</keyword>
<protein>
    <submittedName>
        <fullName evidence="1">Uncharacterized protein</fullName>
    </submittedName>
</protein>
<evidence type="ECO:0000313" key="2">
    <source>
        <dbReference type="Proteomes" id="UP001157418"/>
    </source>
</evidence>
<dbReference type="Proteomes" id="UP001157418">
    <property type="component" value="Unassembled WGS sequence"/>
</dbReference>
<sequence length="148" mass="16482">MDDGCVDDVVPRCETNVGTDTIPTDDNVVRDDDDDNAGVDNGANILPTDFASSAEAAFSSKDYFRAASFFAKFLQFGMLIYPLPLHLRELQTKDDVGEAVRRCMKNIVVVKGPNNTVVIKDLQGRFCFNTGLSELNEARAMPRTKQWW</sequence>
<evidence type="ECO:0000313" key="1">
    <source>
        <dbReference type="EMBL" id="CAH1412681.1"/>
    </source>
</evidence>
<proteinExistence type="predicted"/>
<reference evidence="1 2" key="1">
    <citation type="submission" date="2022-01" db="EMBL/GenBank/DDBJ databases">
        <authorList>
            <person name="Xiong W."/>
            <person name="Schranz E."/>
        </authorList>
    </citation>
    <scope>NUCLEOTIDE SEQUENCE [LARGE SCALE GENOMIC DNA]</scope>
</reference>
<accession>A0AAU9LGX3</accession>
<dbReference type="EMBL" id="CAKMRJ010000001">
    <property type="protein sequence ID" value="CAH1412681.1"/>
    <property type="molecule type" value="Genomic_DNA"/>
</dbReference>
<organism evidence="1 2">
    <name type="scientific">Lactuca virosa</name>
    <dbReference type="NCBI Taxonomy" id="75947"/>
    <lineage>
        <taxon>Eukaryota</taxon>
        <taxon>Viridiplantae</taxon>
        <taxon>Streptophyta</taxon>
        <taxon>Embryophyta</taxon>
        <taxon>Tracheophyta</taxon>
        <taxon>Spermatophyta</taxon>
        <taxon>Magnoliopsida</taxon>
        <taxon>eudicotyledons</taxon>
        <taxon>Gunneridae</taxon>
        <taxon>Pentapetalae</taxon>
        <taxon>asterids</taxon>
        <taxon>campanulids</taxon>
        <taxon>Asterales</taxon>
        <taxon>Asteraceae</taxon>
        <taxon>Cichorioideae</taxon>
        <taxon>Cichorieae</taxon>
        <taxon>Lactucinae</taxon>
        <taxon>Lactuca</taxon>
    </lineage>
</organism>
<gene>
    <name evidence="1" type="ORF">LVIROSA_LOCUS680</name>
</gene>
<dbReference type="AlphaFoldDB" id="A0AAU9LGX3"/>
<comment type="caution">
    <text evidence="1">The sequence shown here is derived from an EMBL/GenBank/DDBJ whole genome shotgun (WGS) entry which is preliminary data.</text>
</comment>
<name>A0AAU9LGX3_9ASTR</name>